<dbReference type="GO" id="GO:0016787">
    <property type="term" value="F:hydrolase activity"/>
    <property type="evidence" value="ECO:0007669"/>
    <property type="project" value="UniProtKB-KW"/>
</dbReference>
<sequence length="306" mass="34538">MHYFIRTAFPMTKQNRIDASGYTYAHEHLHIDLSSFKNNIDCRLDQYDLICDEMKTLVNLGVSNIVEMTNRYMGRNPQFMLNLMRDSGINVIASTGYYQSAFFPGHVAHTTAQQLADEMIAEIEQGIDGTTLRAGVIAEIGSSKGVITPDEKKVFHAAAIAHLATGRPISTHTSLSTMGLEQLALLKKHGVDIERVVIGHCDLRDNLDNILRMIEQGAYVQFDTIGKNDYYPDEKRVAMLQILSQRGLLNRVMLSMDITRRSHLKANGGHGFEYLIRTFVPMLRNAGLMQIEIDLMLRDNPTVFFN</sequence>
<feature type="binding site" evidence="3">
    <location>
        <position position="200"/>
    </location>
    <ligand>
        <name>a divalent metal cation</name>
        <dbReference type="ChEBI" id="CHEBI:60240"/>
        <label>2</label>
    </ligand>
</feature>
<dbReference type="InterPro" id="IPR001559">
    <property type="entry name" value="Phosphotriesterase"/>
</dbReference>
<dbReference type="AlphaFoldDB" id="C7BN74"/>
<comment type="cofactor">
    <cofactor evidence="3">
        <name>a divalent metal cation</name>
        <dbReference type="ChEBI" id="CHEBI:60240"/>
    </cofactor>
    <text evidence="3">Binds 2 divalent metal cations per subunit.</text>
</comment>
<dbReference type="PANTHER" id="PTHR10819:SF3">
    <property type="entry name" value="PHOSPHOTRIESTERASE-RELATED PROTEIN"/>
    <property type="match status" value="1"/>
</dbReference>
<dbReference type="eggNOG" id="COG1735">
    <property type="taxonomic scope" value="Bacteria"/>
</dbReference>
<feature type="binding site" evidence="3">
    <location>
        <position position="139"/>
    </location>
    <ligand>
        <name>a divalent metal cation</name>
        <dbReference type="ChEBI" id="CHEBI:60240"/>
        <label>1</label>
    </ligand>
</feature>
<comment type="caution">
    <text evidence="4">Lacks conserved residue(s) required for the propagation of feature annotation.</text>
</comment>
<organism evidence="5 6">
    <name type="scientific">Photorhabdus asymbiotica subsp. asymbiotica (strain ATCC 43949 / 3105-77)</name>
    <name type="common">Xenorhabdus luminescens (strain 2)</name>
    <dbReference type="NCBI Taxonomy" id="553480"/>
    <lineage>
        <taxon>Bacteria</taxon>
        <taxon>Pseudomonadati</taxon>
        <taxon>Pseudomonadota</taxon>
        <taxon>Gammaproteobacteria</taxon>
        <taxon>Enterobacterales</taxon>
        <taxon>Morganellaceae</taxon>
        <taxon>Photorhabdus</taxon>
    </lineage>
</organism>
<reference evidence="5 6" key="1">
    <citation type="journal article" date="2009" name="BMC Genomics">
        <title>Comparative genomics of the emerging human pathogen Photorhabdus asymbiotica with the insect pathogen Photorhabdus luminescens.</title>
        <authorList>
            <person name="Wilkinson P."/>
            <person name="Waterfield N.R."/>
            <person name="Crossman L."/>
            <person name="Corton C."/>
            <person name="Sanchez-Contreras M."/>
            <person name="Vlisidou I."/>
            <person name="Barron A."/>
            <person name="Bignell A."/>
            <person name="Clark L."/>
            <person name="Ormond D."/>
            <person name="Mayho M."/>
            <person name="Bason N."/>
            <person name="Smith F."/>
            <person name="Simmonds M."/>
            <person name="Churcher C."/>
            <person name="Harris D."/>
            <person name="Thompson N.R."/>
            <person name="Quail M."/>
            <person name="Parkhill J."/>
            <person name="ffrench-Constant R.H."/>
        </authorList>
    </citation>
    <scope>NUCLEOTIDE SEQUENCE [LARGE SCALE GENOMIC DNA]</scope>
    <source>
        <strain evidence="6">ATCC 43949 / 3105-77</strain>
    </source>
</reference>
<feature type="binding site" evidence="3">
    <location>
        <position position="26"/>
    </location>
    <ligand>
        <name>a divalent metal cation</name>
        <dbReference type="ChEBI" id="CHEBI:60240"/>
        <label>1</label>
    </ligand>
</feature>
<dbReference type="Pfam" id="PF02126">
    <property type="entry name" value="PTE"/>
    <property type="match status" value="1"/>
</dbReference>
<dbReference type="PIRSF" id="PIRSF016839">
    <property type="entry name" value="PhP"/>
    <property type="match status" value="1"/>
</dbReference>
<dbReference type="PANTHER" id="PTHR10819">
    <property type="entry name" value="PHOSPHOTRIESTERASE-RELATED"/>
    <property type="match status" value="1"/>
</dbReference>
<evidence type="ECO:0000256" key="4">
    <source>
        <dbReference type="PROSITE-ProRule" id="PRU00679"/>
    </source>
</evidence>
<protein>
    <submittedName>
        <fullName evidence="5">Phosphotriesterase homology protein</fullName>
    </submittedName>
</protein>
<comment type="similarity">
    <text evidence="4">Belongs to the metallo-dependent hydrolases superfamily. Phosphotriesterase family.</text>
</comment>
<evidence type="ECO:0000256" key="3">
    <source>
        <dbReference type="PIRSR" id="PIRSR601559-52"/>
    </source>
</evidence>
<accession>C7BN74</accession>
<feature type="binding site" evidence="3">
    <location>
        <position position="28"/>
    </location>
    <ligand>
        <name>a divalent metal cation</name>
        <dbReference type="ChEBI" id="CHEBI:60240"/>
        <label>1</label>
    </ligand>
</feature>
<evidence type="ECO:0000313" key="6">
    <source>
        <dbReference type="Proteomes" id="UP000002747"/>
    </source>
</evidence>
<evidence type="ECO:0000256" key="2">
    <source>
        <dbReference type="ARBA" id="ARBA00022801"/>
    </source>
</evidence>
<feature type="binding site" evidence="3">
    <location>
        <position position="172"/>
    </location>
    <ligand>
        <name>a divalent metal cation</name>
        <dbReference type="ChEBI" id="CHEBI:60240"/>
        <label>2</label>
    </ligand>
</feature>
<keyword evidence="2" id="KW-0378">Hydrolase</keyword>
<dbReference type="NCBIfam" id="NF007373">
    <property type="entry name" value="PRK09875.1"/>
    <property type="match status" value="1"/>
</dbReference>
<dbReference type="EMBL" id="FM162591">
    <property type="protein sequence ID" value="CAQ84673.1"/>
    <property type="molecule type" value="Genomic_DNA"/>
</dbReference>
<keyword evidence="1 3" id="KW-0479">Metal-binding</keyword>
<feature type="binding site" evidence="3">
    <location>
        <position position="257"/>
    </location>
    <ligand>
        <name>a divalent metal cation</name>
        <dbReference type="ChEBI" id="CHEBI:60240"/>
        <label>1</label>
    </ligand>
</feature>
<dbReference type="SUPFAM" id="SSF51556">
    <property type="entry name" value="Metallo-dependent hydrolases"/>
    <property type="match status" value="1"/>
</dbReference>
<evidence type="ECO:0000256" key="1">
    <source>
        <dbReference type="ARBA" id="ARBA00022723"/>
    </source>
</evidence>
<proteinExistence type="inferred from homology"/>
<dbReference type="KEGG" id="pay:PAU_02581"/>
<dbReference type="Gene3D" id="3.20.20.140">
    <property type="entry name" value="Metal-dependent hydrolases"/>
    <property type="match status" value="1"/>
</dbReference>
<dbReference type="InterPro" id="IPR032466">
    <property type="entry name" value="Metal_Hydrolase"/>
</dbReference>
<dbReference type="Proteomes" id="UP000002747">
    <property type="component" value="Chromosome"/>
</dbReference>
<dbReference type="CDD" id="cd00530">
    <property type="entry name" value="PTE"/>
    <property type="match status" value="1"/>
</dbReference>
<gene>
    <name evidence="5" type="primary">php</name>
    <name evidence="5" type="ordered locus">PAU_02581</name>
</gene>
<evidence type="ECO:0000313" key="5">
    <source>
        <dbReference type="EMBL" id="CAQ84673.1"/>
    </source>
</evidence>
<feature type="binding site" evidence="3">
    <location>
        <position position="139"/>
    </location>
    <ligand>
        <name>a divalent metal cation</name>
        <dbReference type="ChEBI" id="CHEBI:60240"/>
        <label>2</label>
    </ligand>
</feature>
<dbReference type="GO" id="GO:0008270">
    <property type="term" value="F:zinc ion binding"/>
    <property type="evidence" value="ECO:0007669"/>
    <property type="project" value="InterPro"/>
</dbReference>
<dbReference type="STRING" id="291112.PAU_02581"/>
<name>C7BN74_PHOAA</name>
<dbReference type="PROSITE" id="PS51347">
    <property type="entry name" value="PHOSPHOTRIESTERASE_2"/>
    <property type="match status" value="1"/>
</dbReference>